<keyword evidence="5" id="KW-1185">Reference proteome</keyword>
<comment type="caution">
    <text evidence="4">The sequence shown here is derived from an EMBL/GenBank/DDBJ whole genome shotgun (WGS) entry which is preliminary data.</text>
</comment>
<dbReference type="CDD" id="cd00200">
    <property type="entry name" value="WD40"/>
    <property type="match status" value="1"/>
</dbReference>
<dbReference type="InterPro" id="IPR036322">
    <property type="entry name" value="WD40_repeat_dom_sf"/>
</dbReference>
<dbReference type="SMART" id="SM00320">
    <property type="entry name" value="WD40"/>
    <property type="match status" value="7"/>
</dbReference>
<feature type="repeat" description="WD" evidence="3">
    <location>
        <begin position="21"/>
        <end position="62"/>
    </location>
</feature>
<evidence type="ECO:0000256" key="3">
    <source>
        <dbReference type="PROSITE-ProRule" id="PRU00221"/>
    </source>
</evidence>
<feature type="repeat" description="WD" evidence="3">
    <location>
        <begin position="64"/>
        <end position="105"/>
    </location>
</feature>
<dbReference type="PROSITE" id="PS50082">
    <property type="entry name" value="WD_REPEATS_2"/>
    <property type="match status" value="6"/>
</dbReference>
<dbReference type="OrthoDB" id="674604at2759"/>
<keyword evidence="1 3" id="KW-0853">WD repeat</keyword>
<dbReference type="InterPro" id="IPR015943">
    <property type="entry name" value="WD40/YVTN_repeat-like_dom_sf"/>
</dbReference>
<feature type="repeat" description="WD" evidence="3">
    <location>
        <begin position="203"/>
        <end position="244"/>
    </location>
</feature>
<dbReference type="EMBL" id="JABBWG010000005">
    <property type="protein sequence ID" value="KAG1822675.1"/>
    <property type="molecule type" value="Genomic_DNA"/>
</dbReference>
<feature type="repeat" description="WD" evidence="3">
    <location>
        <begin position="245"/>
        <end position="286"/>
    </location>
</feature>
<evidence type="ECO:0000313" key="5">
    <source>
        <dbReference type="Proteomes" id="UP000807769"/>
    </source>
</evidence>
<dbReference type="AlphaFoldDB" id="A0A9P7JHL8"/>
<reference evidence="4" key="1">
    <citation type="journal article" date="2020" name="New Phytol.">
        <title>Comparative genomics reveals dynamic genome evolution in host specialist ectomycorrhizal fungi.</title>
        <authorList>
            <person name="Lofgren L.A."/>
            <person name="Nguyen N.H."/>
            <person name="Vilgalys R."/>
            <person name="Ruytinx J."/>
            <person name="Liao H.L."/>
            <person name="Branco S."/>
            <person name="Kuo A."/>
            <person name="LaButti K."/>
            <person name="Lipzen A."/>
            <person name="Andreopoulos W."/>
            <person name="Pangilinan J."/>
            <person name="Riley R."/>
            <person name="Hundley H."/>
            <person name="Na H."/>
            <person name="Barry K."/>
            <person name="Grigoriev I.V."/>
            <person name="Stajich J.E."/>
            <person name="Kennedy P.G."/>
        </authorList>
    </citation>
    <scope>NUCLEOTIDE SEQUENCE</scope>
    <source>
        <strain evidence="4">MN1</strain>
    </source>
</reference>
<dbReference type="SUPFAM" id="SSF50978">
    <property type="entry name" value="WD40 repeat-like"/>
    <property type="match status" value="1"/>
</dbReference>
<dbReference type="PANTHER" id="PTHR19848:SF8">
    <property type="entry name" value="F-BOX AND WD REPEAT DOMAIN CONTAINING 7"/>
    <property type="match status" value="1"/>
</dbReference>
<dbReference type="InterPro" id="IPR019775">
    <property type="entry name" value="WD40_repeat_CS"/>
</dbReference>
<gene>
    <name evidence="4" type="ORF">BJ212DRAFT_820863</name>
</gene>
<feature type="repeat" description="WD" evidence="3">
    <location>
        <begin position="287"/>
        <end position="322"/>
    </location>
</feature>
<dbReference type="InterPro" id="IPR020472">
    <property type="entry name" value="WD40_PAC1"/>
</dbReference>
<proteinExistence type="predicted"/>
<dbReference type="RefSeq" id="XP_041197081.1">
    <property type="nucleotide sequence ID" value="XM_041344143.1"/>
</dbReference>
<dbReference type="Gene3D" id="2.130.10.10">
    <property type="entry name" value="YVTN repeat-like/Quinoprotein amine dehydrogenase"/>
    <property type="match status" value="3"/>
</dbReference>
<organism evidence="4 5">
    <name type="scientific">Suillus subaureus</name>
    <dbReference type="NCBI Taxonomy" id="48587"/>
    <lineage>
        <taxon>Eukaryota</taxon>
        <taxon>Fungi</taxon>
        <taxon>Dikarya</taxon>
        <taxon>Basidiomycota</taxon>
        <taxon>Agaricomycotina</taxon>
        <taxon>Agaricomycetes</taxon>
        <taxon>Agaricomycetidae</taxon>
        <taxon>Boletales</taxon>
        <taxon>Suillineae</taxon>
        <taxon>Suillaceae</taxon>
        <taxon>Suillus</taxon>
    </lineage>
</organism>
<accession>A0A9P7JHL8</accession>
<dbReference type="Pfam" id="PF00400">
    <property type="entry name" value="WD40"/>
    <property type="match status" value="6"/>
</dbReference>
<evidence type="ECO:0000256" key="2">
    <source>
        <dbReference type="ARBA" id="ARBA00022737"/>
    </source>
</evidence>
<keyword evidence="2" id="KW-0677">Repeat</keyword>
<protein>
    <submittedName>
        <fullName evidence="4">WD40-repeat-containing domain protein</fullName>
    </submittedName>
</protein>
<dbReference type="GeneID" id="64638159"/>
<feature type="repeat" description="WD" evidence="3">
    <location>
        <begin position="106"/>
        <end position="147"/>
    </location>
</feature>
<name>A0A9P7JHL8_9AGAM</name>
<dbReference type="PROSITE" id="PS00678">
    <property type="entry name" value="WD_REPEATS_1"/>
    <property type="match status" value="5"/>
</dbReference>
<dbReference type="InterPro" id="IPR001680">
    <property type="entry name" value="WD40_rpt"/>
</dbReference>
<sequence>MSSPTTVGREKTSEITPSQKFEGHTDEVLGAIHLPGGQRMMTCSRDSSLRVWNLKSGKQIGDDWRDGEREVYTIALSPDGTKVASGSEDGRMRLWDIDTGKVIPKWTGHTEGVWSVCWSRDGQRVLSGSNDGTAKQWDIESGKTILAPIKTGDELVQAVIYSPDMTMFATGAVDRGELAHETQYDKSPIKIWDTKTGELVAALKGHTNGVVCLAWTPDGERLVSGSYDYSIRTWDTTTWKQIAVLEGHTRFVHGIAISPNGRILASASWDKTARLWNLDNNQPISSPLHHASNVFSVSFSADGKLLATGCCDNNAFTWDVSTIVTEAGLDELLLDQRDNF</sequence>
<dbReference type="PANTHER" id="PTHR19848">
    <property type="entry name" value="WD40 REPEAT PROTEIN"/>
    <property type="match status" value="1"/>
</dbReference>
<evidence type="ECO:0000256" key="1">
    <source>
        <dbReference type="ARBA" id="ARBA00022574"/>
    </source>
</evidence>
<evidence type="ECO:0000313" key="4">
    <source>
        <dbReference type="EMBL" id="KAG1822675.1"/>
    </source>
</evidence>
<dbReference type="PROSITE" id="PS50294">
    <property type="entry name" value="WD_REPEATS_REGION"/>
    <property type="match status" value="6"/>
</dbReference>
<dbReference type="Proteomes" id="UP000807769">
    <property type="component" value="Unassembled WGS sequence"/>
</dbReference>
<dbReference type="PRINTS" id="PR00320">
    <property type="entry name" value="GPROTEINBRPT"/>
</dbReference>